<dbReference type="STRING" id="57577.A0A2K3PQ34"/>
<dbReference type="InterPro" id="IPR036047">
    <property type="entry name" value="F-box-like_dom_sf"/>
</dbReference>
<protein>
    <submittedName>
        <fullName evidence="2">F-box/LRR-repeat protein at3g48880-like protein</fullName>
    </submittedName>
</protein>
<dbReference type="Proteomes" id="UP000236291">
    <property type="component" value="Unassembled WGS sequence"/>
</dbReference>
<dbReference type="Gene3D" id="1.20.1280.50">
    <property type="match status" value="1"/>
</dbReference>
<proteinExistence type="predicted"/>
<feature type="domain" description="F-box" evidence="1">
    <location>
        <begin position="16"/>
        <end position="57"/>
    </location>
</feature>
<evidence type="ECO:0000259" key="1">
    <source>
        <dbReference type="Pfam" id="PF12937"/>
    </source>
</evidence>
<dbReference type="Pfam" id="PF12937">
    <property type="entry name" value="F-box-like"/>
    <property type="match status" value="1"/>
</dbReference>
<gene>
    <name evidence="2" type="ORF">L195_g014116</name>
</gene>
<dbReference type="PANTHER" id="PTHR38926:SF13">
    <property type="entry name" value="F-BOX DOMAIN CONTAINING PROTEIN, EXPRESSED"/>
    <property type="match status" value="1"/>
</dbReference>
<evidence type="ECO:0000313" key="2">
    <source>
        <dbReference type="EMBL" id="PNY17374.1"/>
    </source>
</evidence>
<dbReference type="InterPro" id="IPR001810">
    <property type="entry name" value="F-box_dom"/>
</dbReference>
<dbReference type="SUPFAM" id="SSF81383">
    <property type="entry name" value="F-box domain"/>
    <property type="match status" value="1"/>
</dbReference>
<dbReference type="Gene3D" id="3.80.10.10">
    <property type="entry name" value="Ribonuclease Inhibitor"/>
    <property type="match status" value="1"/>
</dbReference>
<reference evidence="2 3" key="1">
    <citation type="journal article" date="2014" name="Am. J. Bot.">
        <title>Genome assembly and annotation for red clover (Trifolium pratense; Fabaceae).</title>
        <authorList>
            <person name="Istvanek J."/>
            <person name="Jaros M."/>
            <person name="Krenek A."/>
            <person name="Repkova J."/>
        </authorList>
    </citation>
    <scope>NUCLEOTIDE SEQUENCE [LARGE SCALE GENOMIC DNA]</scope>
    <source>
        <strain evidence="3">cv. Tatra</strain>
        <tissue evidence="2">Young leaves</tissue>
    </source>
</reference>
<dbReference type="ExpressionAtlas" id="A0A2K3PQ34">
    <property type="expression patterns" value="baseline"/>
</dbReference>
<dbReference type="PANTHER" id="PTHR38926">
    <property type="entry name" value="F-BOX DOMAIN CONTAINING PROTEIN, EXPRESSED"/>
    <property type="match status" value="1"/>
</dbReference>
<dbReference type="AlphaFoldDB" id="A0A2K3PQ34"/>
<dbReference type="EMBL" id="ASHM01009309">
    <property type="protein sequence ID" value="PNY17374.1"/>
    <property type="molecule type" value="Genomic_DNA"/>
</dbReference>
<name>A0A2K3PQ34_TRIPR</name>
<organism evidence="2 3">
    <name type="scientific">Trifolium pratense</name>
    <name type="common">Red clover</name>
    <dbReference type="NCBI Taxonomy" id="57577"/>
    <lineage>
        <taxon>Eukaryota</taxon>
        <taxon>Viridiplantae</taxon>
        <taxon>Streptophyta</taxon>
        <taxon>Embryophyta</taxon>
        <taxon>Tracheophyta</taxon>
        <taxon>Spermatophyta</taxon>
        <taxon>Magnoliopsida</taxon>
        <taxon>eudicotyledons</taxon>
        <taxon>Gunneridae</taxon>
        <taxon>Pentapetalae</taxon>
        <taxon>rosids</taxon>
        <taxon>fabids</taxon>
        <taxon>Fabales</taxon>
        <taxon>Fabaceae</taxon>
        <taxon>Papilionoideae</taxon>
        <taxon>50 kb inversion clade</taxon>
        <taxon>NPAAA clade</taxon>
        <taxon>Hologalegina</taxon>
        <taxon>IRL clade</taxon>
        <taxon>Trifolieae</taxon>
        <taxon>Trifolium</taxon>
    </lineage>
</organism>
<dbReference type="InterPro" id="IPR032675">
    <property type="entry name" value="LRR_dom_sf"/>
</dbReference>
<accession>A0A2K3PQ34</accession>
<dbReference type="SUPFAM" id="SSF52047">
    <property type="entry name" value="RNI-like"/>
    <property type="match status" value="1"/>
</dbReference>
<evidence type="ECO:0000313" key="3">
    <source>
        <dbReference type="Proteomes" id="UP000236291"/>
    </source>
</evidence>
<comment type="caution">
    <text evidence="2">The sequence shown here is derived from an EMBL/GenBank/DDBJ whole genome shotgun (WGS) entry which is preliminary data.</text>
</comment>
<reference evidence="2 3" key="2">
    <citation type="journal article" date="2017" name="Front. Plant Sci.">
        <title>Gene Classification and Mining of Molecular Markers Useful in Red Clover (Trifolium pratense) Breeding.</title>
        <authorList>
            <person name="Istvanek J."/>
            <person name="Dluhosova J."/>
            <person name="Dluhos P."/>
            <person name="Patkova L."/>
            <person name="Nedelnik J."/>
            <person name="Repkova J."/>
        </authorList>
    </citation>
    <scope>NUCLEOTIDE SEQUENCE [LARGE SCALE GENOMIC DNA]</scope>
    <source>
        <strain evidence="3">cv. Tatra</strain>
        <tissue evidence="2">Young leaves</tissue>
    </source>
</reference>
<sequence length="307" mass="35915">MDDVDSSTRRWEDLDTDILVKIFQLLDLFELTSGIAHVCSAWRVACCDPLLWKTLDLSMLRSNFIKIPLEPFVYVDQRSDKKLTRLLKISLNLSKQSILTLIFHFNLYVSDDQLTYTAERCPQLKRLVLPAWNRIKRTGMCKAIRCWKELESLTMPSIANPPYFLEEIATHCKNFRELKIMGPCDMFFASTLATFVPQLRVLSIRCTALYRDALILILDSLEHLEVLNISHCILIEGPPGPPSQYKKVIKKIDPIIRQKASRLREFITCMEDLCIMCQRTRTDEGIVRWYKYEEWFWKEDEVKALAL</sequence>